<dbReference type="SUPFAM" id="SSF69304">
    <property type="entry name" value="Tricorn protease N-terminal domain"/>
    <property type="match status" value="1"/>
</dbReference>
<sequence length="405" mass="44334">MRNIAGTPEGFRLAIASSLVALGLLAAFPVQAQGKNETLVSSERELVDSEFSQSRGMITWCDYSGALWIAGIDRDTGLFIPADGKGLLIDPSAMTTGDLQVVGNGPEWIGTATGDQIVYTKFLADKPHTIDNARLAVAVQSGESDWSYGYLPPHTRRNGPYASHDPGDPAPRISYVDARGNHYWRDLFDASSETAVPQFPKSRLSMRFVEGARAAVFAAPVEGTPQVFMQWLDSDTPKQLTFDDGSKDLHTVPWGWRAPEFDGDFVIATVADDTELRIYRRRAGSRGEDATWELVRSARTPRNGVINSPEPFVHEGKSYVVFSATSPPGIYPTVVYLASIDPAAPSLVQLTPDLPRRIRRDPEVFVASDGPYVYYNRLTMEGGGYCLACNEGVYRSHTGLPPAQQ</sequence>
<evidence type="ECO:0000256" key="1">
    <source>
        <dbReference type="SAM" id="SignalP"/>
    </source>
</evidence>
<evidence type="ECO:0000313" key="3">
    <source>
        <dbReference type="Proteomes" id="UP001165423"/>
    </source>
</evidence>
<evidence type="ECO:0000313" key="2">
    <source>
        <dbReference type="EMBL" id="MCJ0826575.1"/>
    </source>
</evidence>
<comment type="caution">
    <text evidence="2">The sequence shown here is derived from an EMBL/GenBank/DDBJ whole genome shotgun (WGS) entry which is preliminary data.</text>
</comment>
<feature type="signal peptide" evidence="1">
    <location>
        <begin position="1"/>
        <end position="32"/>
    </location>
</feature>
<protein>
    <recommendedName>
        <fullName evidence="4">WD40 repeat protein</fullName>
    </recommendedName>
</protein>
<keyword evidence="1" id="KW-0732">Signal</keyword>
<dbReference type="RefSeq" id="WP_243322201.1">
    <property type="nucleotide sequence ID" value="NZ_JALGCL010000004.1"/>
</dbReference>
<name>A0ABT0A6G1_9GAMM</name>
<gene>
    <name evidence="2" type="ORF">MQC88_11540</name>
</gene>
<proteinExistence type="predicted"/>
<reference evidence="2 3" key="1">
    <citation type="submission" date="2022-03" db="EMBL/GenBank/DDBJ databases">
        <title>Luteimonas soily sp. nov., a novel bacterium isolated from the soil.</title>
        <authorList>
            <person name="Zhang X."/>
        </authorList>
    </citation>
    <scope>NUCLEOTIDE SEQUENCE [LARGE SCALE GENOMIC DNA]</scope>
    <source>
        <strain evidence="2 3">50</strain>
    </source>
</reference>
<accession>A0ABT0A6G1</accession>
<dbReference type="EMBL" id="JALGCL010000004">
    <property type="protein sequence ID" value="MCJ0826575.1"/>
    <property type="molecule type" value="Genomic_DNA"/>
</dbReference>
<dbReference type="Proteomes" id="UP001165423">
    <property type="component" value="Unassembled WGS sequence"/>
</dbReference>
<feature type="chain" id="PRO_5047292813" description="WD40 repeat protein" evidence="1">
    <location>
        <begin position="33"/>
        <end position="405"/>
    </location>
</feature>
<keyword evidence="3" id="KW-1185">Reference proteome</keyword>
<evidence type="ECO:0008006" key="4">
    <source>
        <dbReference type="Google" id="ProtNLM"/>
    </source>
</evidence>
<organism evidence="2 3">
    <name type="scientific">Cognatiluteimonas sedimenti</name>
    <dbReference type="NCBI Taxonomy" id="2927791"/>
    <lineage>
        <taxon>Bacteria</taxon>
        <taxon>Pseudomonadati</taxon>
        <taxon>Pseudomonadota</taxon>
        <taxon>Gammaproteobacteria</taxon>
        <taxon>Lysobacterales</taxon>
        <taxon>Lysobacteraceae</taxon>
        <taxon>Cognatiluteimonas</taxon>
    </lineage>
</organism>